<name>A0A2P4UJR9_9ACTN</name>
<dbReference type="InterPro" id="IPR036412">
    <property type="entry name" value="HAD-like_sf"/>
</dbReference>
<dbReference type="GO" id="GO:0016787">
    <property type="term" value="F:hydrolase activity"/>
    <property type="evidence" value="ECO:0007669"/>
    <property type="project" value="UniProtKB-KW"/>
</dbReference>
<protein>
    <submittedName>
        <fullName evidence="2">Phosphatase</fullName>
        <ecNumber evidence="2">3.1.-.-</ecNumber>
    </submittedName>
</protein>
<dbReference type="AlphaFoldDB" id="A0A2P4UJR9"/>
<keyword evidence="3" id="KW-1185">Reference proteome</keyword>
<dbReference type="EC" id="3.1.-.-" evidence="2"/>
<dbReference type="SUPFAM" id="SSF56784">
    <property type="entry name" value="HAD-like"/>
    <property type="match status" value="1"/>
</dbReference>
<evidence type="ECO:0000313" key="3">
    <source>
        <dbReference type="Proteomes" id="UP000242367"/>
    </source>
</evidence>
<dbReference type="Gene3D" id="3.40.50.1000">
    <property type="entry name" value="HAD superfamily/HAD-like"/>
    <property type="match status" value="1"/>
</dbReference>
<dbReference type="InterPro" id="IPR051540">
    <property type="entry name" value="S-2-haloacid_dehalogenase"/>
</dbReference>
<dbReference type="Pfam" id="PF00702">
    <property type="entry name" value="Hydrolase"/>
    <property type="match status" value="1"/>
</dbReference>
<evidence type="ECO:0000313" key="2">
    <source>
        <dbReference type="EMBL" id="POM25290.1"/>
    </source>
</evidence>
<dbReference type="PANTHER" id="PTHR43316:SF3">
    <property type="entry name" value="HALOACID DEHALOGENASE, TYPE II (AFU_ORTHOLOGUE AFUA_2G07750)-RELATED"/>
    <property type="match status" value="1"/>
</dbReference>
<dbReference type="PANTHER" id="PTHR43316">
    <property type="entry name" value="HYDROLASE, HALOACID DELAHOGENASE-RELATED"/>
    <property type="match status" value="1"/>
</dbReference>
<keyword evidence="1 2" id="KW-0378">Hydrolase</keyword>
<dbReference type="EMBL" id="MTBP01000002">
    <property type="protein sequence ID" value="POM25290.1"/>
    <property type="molecule type" value="Genomic_DNA"/>
</dbReference>
<gene>
    <name evidence="2" type="ORF">BTM25_39340</name>
</gene>
<dbReference type="InterPro" id="IPR006439">
    <property type="entry name" value="HAD-SF_hydro_IA"/>
</dbReference>
<dbReference type="NCBIfam" id="TIGR01509">
    <property type="entry name" value="HAD-SF-IA-v3"/>
    <property type="match status" value="1"/>
</dbReference>
<dbReference type="InterPro" id="IPR023214">
    <property type="entry name" value="HAD_sf"/>
</dbReference>
<sequence>MFDFNLTLARLVRWGGTHQAVFDRLGLPEAGRRWGDRWRNGPLDGEDHREHSVDPVSYHRWELDRLRNRARRCGVPADRVEDVVVELDRVNKALVMEPYPDAADVLGELRRRGLLVAVCSNWFWDLPAALDQTGLTGLVDVAVTSARAGARKPHPLIFHRTLAACGLRPDETVFVGDSWHADVEGPLAVGIAAIHLCRPGERPHEGRPDVPRASSLSDVLDLVGERTRA</sequence>
<comment type="caution">
    <text evidence="2">The sequence shown here is derived from an EMBL/GenBank/DDBJ whole genome shotgun (WGS) entry which is preliminary data.</text>
</comment>
<proteinExistence type="predicted"/>
<accession>A0A2P4UJR9</accession>
<dbReference type="PRINTS" id="PR00413">
    <property type="entry name" value="HADHALOGNASE"/>
</dbReference>
<organism evidence="2 3">
    <name type="scientific">Actinomadura rubteroloni</name>
    <dbReference type="NCBI Taxonomy" id="1926885"/>
    <lineage>
        <taxon>Bacteria</taxon>
        <taxon>Bacillati</taxon>
        <taxon>Actinomycetota</taxon>
        <taxon>Actinomycetes</taxon>
        <taxon>Streptosporangiales</taxon>
        <taxon>Thermomonosporaceae</taxon>
        <taxon>Actinomadura</taxon>
    </lineage>
</organism>
<dbReference type="Proteomes" id="UP000242367">
    <property type="component" value="Unassembled WGS sequence"/>
</dbReference>
<evidence type="ECO:0000256" key="1">
    <source>
        <dbReference type="ARBA" id="ARBA00022801"/>
    </source>
</evidence>
<reference evidence="2 3" key="1">
    <citation type="journal article" date="2017" name="Chemistry">
        <title>Isolation, Biosynthesis and Chemical Modifications of Rubterolones A-F: Rare Tropolone Alkaloids from Actinomadura sp. 5-2.</title>
        <authorList>
            <person name="Guo H."/>
            <person name="Benndorf R."/>
            <person name="Leichnitz D."/>
            <person name="Klassen J.L."/>
            <person name="Vollmers J."/>
            <person name="Gorls H."/>
            <person name="Steinacker M."/>
            <person name="Weigel C."/>
            <person name="Dahse H.M."/>
            <person name="Kaster A.K."/>
            <person name="de Beer Z.W."/>
            <person name="Poulsen M."/>
            <person name="Beemelmanns C."/>
        </authorList>
    </citation>
    <scope>NUCLEOTIDE SEQUENCE [LARGE SCALE GENOMIC DNA]</scope>
    <source>
        <strain evidence="2 3">5-2</strain>
    </source>
</reference>